<accession>A0ABQ3LV83</accession>
<reference evidence="2" key="1">
    <citation type="journal article" date="2019" name="Int. J. Syst. Evol. Microbiol.">
        <title>The Global Catalogue of Microorganisms (GCM) 10K type strain sequencing project: providing services to taxonomists for standard genome sequencing and annotation.</title>
        <authorList>
            <consortium name="The Broad Institute Genomics Platform"/>
            <consortium name="The Broad Institute Genome Sequencing Center for Infectious Disease"/>
            <person name="Wu L."/>
            <person name="Ma J."/>
        </authorList>
    </citation>
    <scope>NUCLEOTIDE SEQUENCE [LARGE SCALE GENOMIC DNA]</scope>
    <source>
        <strain evidence="2">CGMCC 4.7683</strain>
    </source>
</reference>
<dbReference type="RefSeq" id="WP_191257334.1">
    <property type="nucleotide sequence ID" value="NZ_BNAY01000006.1"/>
</dbReference>
<protein>
    <submittedName>
        <fullName evidence="1">Uncharacterized protein</fullName>
    </submittedName>
</protein>
<evidence type="ECO:0000313" key="2">
    <source>
        <dbReference type="Proteomes" id="UP000635387"/>
    </source>
</evidence>
<dbReference type="EMBL" id="BNAY01000006">
    <property type="protein sequence ID" value="GHH27067.1"/>
    <property type="molecule type" value="Genomic_DNA"/>
</dbReference>
<evidence type="ECO:0000313" key="1">
    <source>
        <dbReference type="EMBL" id="GHH27067.1"/>
    </source>
</evidence>
<name>A0ABQ3LV83_9PSEU</name>
<dbReference type="Gene3D" id="1.10.860.10">
    <property type="entry name" value="DNAb Helicase, Chain A"/>
    <property type="match status" value="1"/>
</dbReference>
<dbReference type="Proteomes" id="UP000635387">
    <property type="component" value="Unassembled WGS sequence"/>
</dbReference>
<gene>
    <name evidence="1" type="ORF">GCM10017790_55620</name>
</gene>
<proteinExistence type="predicted"/>
<organism evidence="1 2">
    <name type="scientific">Amycolatopsis oliviviridis</name>
    <dbReference type="NCBI Taxonomy" id="1471590"/>
    <lineage>
        <taxon>Bacteria</taxon>
        <taxon>Bacillati</taxon>
        <taxon>Actinomycetota</taxon>
        <taxon>Actinomycetes</taxon>
        <taxon>Pseudonocardiales</taxon>
        <taxon>Pseudonocardiaceae</taxon>
        <taxon>Amycolatopsis</taxon>
    </lineage>
</organism>
<comment type="caution">
    <text evidence="1">The sequence shown here is derived from an EMBL/GenBank/DDBJ whole genome shotgun (WGS) entry which is preliminary data.</text>
</comment>
<keyword evidence="2" id="KW-1185">Reference proteome</keyword>
<dbReference type="InterPro" id="IPR016136">
    <property type="entry name" value="DNA_helicase_N/primase_C"/>
</dbReference>
<sequence length="172" mass="18941">MDTAHPLTDPERQFLGCLMWLSADQARRLLTGMRAADLADPMATFVLQLAIELVADGHPPAPVALFVHAVRTGRATGEHRQHRLGGWLRETYSDVTPALAGWLKTVVLENAWRRALTAHAQRLIQAAESSPAEIVRDLADDTTAEELWTRYRDTLGESAGIPRLDSLRGKAA</sequence>